<dbReference type="InterPro" id="IPR052336">
    <property type="entry name" value="MlaD_Phospholipid_Transporter"/>
</dbReference>
<keyword evidence="4" id="KW-1185">Reference proteome</keyword>
<feature type="domain" description="Mce/MlaD" evidence="2">
    <location>
        <begin position="59"/>
        <end position="132"/>
    </location>
</feature>
<protein>
    <submittedName>
        <fullName evidence="3">Mce family protein</fullName>
    </submittedName>
</protein>
<reference evidence="4" key="1">
    <citation type="journal article" date="2019" name="Int. J. Syst. Evol. Microbiol.">
        <title>The Global Catalogue of Microorganisms (GCM) 10K type strain sequencing project: providing services to taxonomists for standard genome sequencing and annotation.</title>
        <authorList>
            <consortium name="The Broad Institute Genomics Platform"/>
            <consortium name="The Broad Institute Genome Sequencing Center for Infectious Disease"/>
            <person name="Wu L."/>
            <person name="Ma J."/>
        </authorList>
    </citation>
    <scope>NUCLEOTIDE SEQUENCE [LARGE SCALE GENOMIC DNA]</scope>
    <source>
        <strain evidence="4">CGMCC 4.7329</strain>
    </source>
</reference>
<dbReference type="Proteomes" id="UP000658127">
    <property type="component" value="Unassembled WGS sequence"/>
</dbReference>
<dbReference type="InterPro" id="IPR003399">
    <property type="entry name" value="Mce/MlaD"/>
</dbReference>
<comment type="caution">
    <text evidence="3">The sequence shown here is derived from an EMBL/GenBank/DDBJ whole genome shotgun (WGS) entry which is preliminary data.</text>
</comment>
<evidence type="ECO:0000256" key="1">
    <source>
        <dbReference type="SAM" id="MobiDB-lite"/>
    </source>
</evidence>
<dbReference type="Pfam" id="PF02470">
    <property type="entry name" value="MlaD"/>
    <property type="match status" value="1"/>
</dbReference>
<name>A0ABQ2KE58_9NOCA</name>
<proteinExistence type="predicted"/>
<gene>
    <name evidence="3" type="ORF">GCM10011610_30460</name>
</gene>
<sequence length="347" mass="37005">MQRMTMQTMRSRLTRKGKPAPDDATRRRSDIRWGAIGLVAMIVVAAGIAVASTLQTGVRTYTAFLTDAASLRVGDDVRVAGVPSGTVKSLDLESNRVRLQFTVDRKVFVGDQTTLSIRMLTIVGGHYLAVIPAGTKALGSTVIPADRVKLPYSLPRLFQDAIKPVQELDGDVLRQNFGALTAAVEGGPDGFRRMVTAVDTIVGILDQQNAQVSQALTFSDEYISALAANKAVVGKFIDRFRILETLVENNKIAVGDALADLAKVMTQVSPLAVAWNTTLKDPAQPLADSIAKLDELGGKLGALLTSLKSFSARFDTLTGPDGALTVDRSGQTITAPQLCIPVPGRTC</sequence>
<organism evidence="3 4">
    <name type="scientific">Nocardia rhizosphaerihabitans</name>
    <dbReference type="NCBI Taxonomy" id="1691570"/>
    <lineage>
        <taxon>Bacteria</taxon>
        <taxon>Bacillati</taxon>
        <taxon>Actinomycetota</taxon>
        <taxon>Actinomycetes</taxon>
        <taxon>Mycobacteriales</taxon>
        <taxon>Nocardiaceae</taxon>
        <taxon>Nocardia</taxon>
    </lineage>
</organism>
<dbReference type="PANTHER" id="PTHR33371:SF18">
    <property type="entry name" value="MCE-FAMILY PROTEIN MCE3C"/>
    <property type="match status" value="1"/>
</dbReference>
<feature type="region of interest" description="Disordered" evidence="1">
    <location>
        <begin position="1"/>
        <end position="26"/>
    </location>
</feature>
<accession>A0ABQ2KE58</accession>
<dbReference type="EMBL" id="BMNE01000003">
    <property type="protein sequence ID" value="GGN80780.1"/>
    <property type="molecule type" value="Genomic_DNA"/>
</dbReference>
<feature type="compositionally biased region" description="Low complexity" evidence="1">
    <location>
        <begin position="1"/>
        <end position="10"/>
    </location>
</feature>
<evidence type="ECO:0000259" key="2">
    <source>
        <dbReference type="Pfam" id="PF02470"/>
    </source>
</evidence>
<evidence type="ECO:0000313" key="3">
    <source>
        <dbReference type="EMBL" id="GGN80780.1"/>
    </source>
</evidence>
<dbReference type="PANTHER" id="PTHR33371">
    <property type="entry name" value="INTERMEMBRANE PHOSPHOLIPID TRANSPORT SYSTEM BINDING PROTEIN MLAD-RELATED"/>
    <property type="match status" value="1"/>
</dbReference>
<evidence type="ECO:0000313" key="4">
    <source>
        <dbReference type="Proteomes" id="UP000658127"/>
    </source>
</evidence>